<comment type="similarity">
    <text evidence="3">Belongs to the GlpE family.</text>
</comment>
<protein>
    <recommendedName>
        <fullName evidence="3">Thiosulfate sulfurtransferase GlpE</fullName>
        <ecNumber evidence="3">2.8.1.1</ecNumber>
    </recommendedName>
</protein>
<gene>
    <name evidence="3 5" type="primary">glpE</name>
    <name evidence="5" type="ORF">QE207_16780</name>
</gene>
<dbReference type="SUPFAM" id="SSF52821">
    <property type="entry name" value="Rhodanese/Cell cycle control phosphatase"/>
    <property type="match status" value="1"/>
</dbReference>
<accession>A0AA95K3X7</accession>
<dbReference type="InterPro" id="IPR036873">
    <property type="entry name" value="Rhodanese-like_dom_sf"/>
</dbReference>
<dbReference type="Pfam" id="PF00581">
    <property type="entry name" value="Rhodanese"/>
    <property type="match status" value="1"/>
</dbReference>
<organism evidence="5 6">
    <name type="scientific">Arsenophonus nasoniae</name>
    <name type="common">son-killer infecting Nasonia vitripennis</name>
    <dbReference type="NCBI Taxonomy" id="638"/>
    <lineage>
        <taxon>Bacteria</taxon>
        <taxon>Pseudomonadati</taxon>
        <taxon>Pseudomonadota</taxon>
        <taxon>Gammaproteobacteria</taxon>
        <taxon>Enterobacterales</taxon>
        <taxon>Morganellaceae</taxon>
        <taxon>Arsenophonus</taxon>
    </lineage>
</organism>
<name>A0AA95K3X7_9GAMM</name>
<dbReference type="PANTHER" id="PTHR43031:SF6">
    <property type="entry name" value="THIOSULFATE SULFURTRANSFERASE GLPE"/>
    <property type="match status" value="1"/>
</dbReference>
<comment type="catalytic activity">
    <reaction evidence="3">
        <text>thiosulfate + hydrogen cyanide = thiocyanate + sulfite + 2 H(+)</text>
        <dbReference type="Rhea" id="RHEA:16881"/>
        <dbReference type="ChEBI" id="CHEBI:15378"/>
        <dbReference type="ChEBI" id="CHEBI:17359"/>
        <dbReference type="ChEBI" id="CHEBI:18022"/>
        <dbReference type="ChEBI" id="CHEBI:18407"/>
        <dbReference type="ChEBI" id="CHEBI:33542"/>
        <dbReference type="EC" id="2.8.1.1"/>
    </reaction>
</comment>
<dbReference type="NCBIfam" id="NF001195">
    <property type="entry name" value="PRK00162.1"/>
    <property type="match status" value="1"/>
</dbReference>
<evidence type="ECO:0000256" key="2">
    <source>
        <dbReference type="ARBA" id="ARBA00022679"/>
    </source>
</evidence>
<dbReference type="GO" id="GO:0005737">
    <property type="term" value="C:cytoplasm"/>
    <property type="evidence" value="ECO:0007669"/>
    <property type="project" value="UniProtKB-SubCell"/>
</dbReference>
<dbReference type="InterPro" id="IPR050229">
    <property type="entry name" value="GlpE_sulfurtransferase"/>
</dbReference>
<evidence type="ECO:0000259" key="4">
    <source>
        <dbReference type="PROSITE" id="PS50206"/>
    </source>
</evidence>
<comment type="subcellular location">
    <subcellularLocation>
        <location evidence="3">Cytoplasm</location>
    </subcellularLocation>
</comment>
<sequence length="108" mass="12257">MDNFQLLTVEQAYKLWQTGNSIVVDIRDRQSFHSAHITGAYHLTNETLNNFITQTDLDTPVMVICYHGHSSQGAAQYLVNTGFETVYSINGGFEVWSREYPHTINSLS</sequence>
<dbReference type="Gene3D" id="3.40.250.10">
    <property type="entry name" value="Rhodanese-like domain"/>
    <property type="match status" value="1"/>
</dbReference>
<evidence type="ECO:0000313" key="5">
    <source>
        <dbReference type="EMBL" id="WGL95280.1"/>
    </source>
</evidence>
<dbReference type="CDD" id="cd01444">
    <property type="entry name" value="GlpE_ST"/>
    <property type="match status" value="1"/>
</dbReference>
<dbReference type="PANTHER" id="PTHR43031">
    <property type="entry name" value="FAD-DEPENDENT OXIDOREDUCTASE"/>
    <property type="match status" value="1"/>
</dbReference>
<comment type="catalytic activity">
    <reaction evidence="3">
        <text>thiosulfate + [thioredoxin]-dithiol = [thioredoxin]-disulfide + hydrogen sulfide + sulfite + 2 H(+)</text>
        <dbReference type="Rhea" id="RHEA:83859"/>
        <dbReference type="Rhea" id="RHEA-COMP:10698"/>
        <dbReference type="Rhea" id="RHEA-COMP:10700"/>
        <dbReference type="ChEBI" id="CHEBI:15378"/>
        <dbReference type="ChEBI" id="CHEBI:17359"/>
        <dbReference type="ChEBI" id="CHEBI:29919"/>
        <dbReference type="ChEBI" id="CHEBI:29950"/>
        <dbReference type="ChEBI" id="CHEBI:33542"/>
        <dbReference type="ChEBI" id="CHEBI:50058"/>
    </reaction>
</comment>
<proteinExistence type="inferred from homology"/>
<dbReference type="EC" id="2.8.1.1" evidence="3"/>
<dbReference type="AlphaFoldDB" id="A0AA95K3X7"/>
<dbReference type="EMBL" id="CP123498">
    <property type="protein sequence ID" value="WGL95280.1"/>
    <property type="molecule type" value="Genomic_DNA"/>
</dbReference>
<comment type="function">
    <text evidence="3">Transferase that catalyzes the transfer of sulfur from thiosulfate to thiophilic acceptors such as cyanide or dithiols. May function in a CysM-independent thiosulfate assimilation pathway by catalyzing the conversion of thiosulfate to sulfite, which can then be used for L-cysteine biosynthesis.</text>
</comment>
<feature type="domain" description="Rhodanese" evidence="4">
    <location>
        <begin position="17"/>
        <end position="105"/>
    </location>
</feature>
<keyword evidence="1 3" id="KW-0963">Cytoplasm</keyword>
<dbReference type="HAMAP" id="MF_01009">
    <property type="entry name" value="Thiosulf_sulfurtr"/>
    <property type="match status" value="1"/>
</dbReference>
<dbReference type="SMART" id="SM00450">
    <property type="entry name" value="RHOD"/>
    <property type="match status" value="1"/>
</dbReference>
<evidence type="ECO:0000256" key="3">
    <source>
        <dbReference type="HAMAP-Rule" id="MF_01009"/>
    </source>
</evidence>
<feature type="active site" description="Cysteine persulfide intermediate" evidence="3">
    <location>
        <position position="65"/>
    </location>
</feature>
<reference evidence="5" key="1">
    <citation type="submission" date="2023-04" db="EMBL/GenBank/DDBJ databases">
        <title>Genome dynamics across the evolutionary transition to endosymbiosis.</title>
        <authorList>
            <person name="Siozios S."/>
            <person name="Nadal-Jimenez P."/>
            <person name="Azagi T."/>
            <person name="Sprong H."/>
            <person name="Frost C.L."/>
            <person name="Parratt S.R."/>
            <person name="Taylor G."/>
            <person name="Brettell L."/>
            <person name="Lew K.C."/>
            <person name="Croft L."/>
            <person name="King K.C."/>
            <person name="Brockhurst M.A."/>
            <person name="Hypsa V."/>
            <person name="Novakova E."/>
            <person name="Darby A.C."/>
            <person name="Hurst G.D.D."/>
        </authorList>
    </citation>
    <scope>NUCLEOTIDE SEQUENCE</scope>
    <source>
        <strain evidence="5">AIh</strain>
    </source>
</reference>
<evidence type="ECO:0000313" key="6">
    <source>
        <dbReference type="Proteomes" id="UP001177597"/>
    </source>
</evidence>
<dbReference type="RefSeq" id="WP_280629269.1">
    <property type="nucleotide sequence ID" value="NZ_CP123498.1"/>
</dbReference>
<dbReference type="PROSITE" id="PS50206">
    <property type="entry name" value="RHODANESE_3"/>
    <property type="match status" value="1"/>
</dbReference>
<evidence type="ECO:0000256" key="1">
    <source>
        <dbReference type="ARBA" id="ARBA00022490"/>
    </source>
</evidence>
<dbReference type="InterPro" id="IPR023695">
    <property type="entry name" value="Thiosulf_sulfurTrfase"/>
</dbReference>
<keyword evidence="2 3" id="KW-0808">Transferase</keyword>
<dbReference type="InterPro" id="IPR001763">
    <property type="entry name" value="Rhodanese-like_dom"/>
</dbReference>
<dbReference type="Proteomes" id="UP001177597">
    <property type="component" value="Chromosome"/>
</dbReference>
<dbReference type="GO" id="GO:0004792">
    <property type="term" value="F:thiosulfate-cyanide sulfurtransferase activity"/>
    <property type="evidence" value="ECO:0007669"/>
    <property type="project" value="UniProtKB-UniRule"/>
</dbReference>